<organism evidence="4 5">
    <name type="scientific">Hydrogenophilus thermoluteolus</name>
    <name type="common">Pseudomonas hydrogenothermophila</name>
    <dbReference type="NCBI Taxonomy" id="297"/>
    <lineage>
        <taxon>Bacteria</taxon>
        <taxon>Pseudomonadati</taxon>
        <taxon>Pseudomonadota</taxon>
        <taxon>Hydrogenophilia</taxon>
        <taxon>Hydrogenophilales</taxon>
        <taxon>Hydrogenophilaceae</taxon>
        <taxon>Hydrogenophilus</taxon>
    </lineage>
</organism>
<reference evidence="4 5" key="1">
    <citation type="submission" date="2018-04" db="EMBL/GenBank/DDBJ databases">
        <title>Complete genome sequence of Hydrogenophilus thermoluteolus TH-1.</title>
        <authorList>
            <person name="Arai H."/>
        </authorList>
    </citation>
    <scope>NUCLEOTIDE SEQUENCE [LARGE SCALE GENOMIC DNA]</scope>
    <source>
        <strain evidence="4 5">TH-1</strain>
    </source>
</reference>
<dbReference type="Pfam" id="PF03787">
    <property type="entry name" value="RAMPs"/>
    <property type="match status" value="1"/>
</dbReference>
<dbReference type="OrthoDB" id="9813956at2"/>
<feature type="domain" description="CRISPR type III-associated protein" evidence="3">
    <location>
        <begin position="126"/>
        <end position="352"/>
    </location>
</feature>
<dbReference type="InterPro" id="IPR010172">
    <property type="entry name" value="CRISPR-assoc_prot_TM1791"/>
</dbReference>
<evidence type="ECO:0000256" key="2">
    <source>
        <dbReference type="SAM" id="MobiDB-lite"/>
    </source>
</evidence>
<dbReference type="Proteomes" id="UP000262004">
    <property type="component" value="Chromosome"/>
</dbReference>
<keyword evidence="5" id="KW-1185">Reference proteome</keyword>
<dbReference type="EMBL" id="AP018558">
    <property type="protein sequence ID" value="BBD76985.1"/>
    <property type="molecule type" value="Genomic_DNA"/>
</dbReference>
<dbReference type="PANTHER" id="PTHR39965">
    <property type="entry name" value="CRISPR SYSTEM CMR SUBUNIT CMR6"/>
    <property type="match status" value="1"/>
</dbReference>
<dbReference type="RefSeq" id="WP_119334770.1">
    <property type="nucleotide sequence ID" value="NZ_AP018558.1"/>
</dbReference>
<evidence type="ECO:0000313" key="5">
    <source>
        <dbReference type="Proteomes" id="UP000262004"/>
    </source>
</evidence>
<evidence type="ECO:0000256" key="1">
    <source>
        <dbReference type="ARBA" id="ARBA00023118"/>
    </source>
</evidence>
<dbReference type="InterPro" id="IPR005537">
    <property type="entry name" value="RAMP_III_fam"/>
</dbReference>
<feature type="region of interest" description="Disordered" evidence="2">
    <location>
        <begin position="254"/>
        <end position="276"/>
    </location>
</feature>
<keyword evidence="1" id="KW-0051">Antiviral defense</keyword>
<accession>A0A2Z6DXE6</accession>
<gene>
    <name evidence="4" type="ORF">HPTL_0717</name>
</gene>
<evidence type="ECO:0000259" key="3">
    <source>
        <dbReference type="Pfam" id="PF03787"/>
    </source>
</evidence>
<dbReference type="NCBIfam" id="TIGR01898">
    <property type="entry name" value="cas_TM1791_cmr6"/>
    <property type="match status" value="1"/>
</dbReference>
<evidence type="ECO:0000313" key="4">
    <source>
        <dbReference type="EMBL" id="BBD76985.1"/>
    </source>
</evidence>
<proteinExistence type="predicted"/>
<dbReference type="KEGG" id="htl:HPTL_0717"/>
<dbReference type="GO" id="GO:0051607">
    <property type="term" value="P:defense response to virus"/>
    <property type="evidence" value="ECO:0007669"/>
    <property type="project" value="UniProtKB-KW"/>
</dbReference>
<sequence>MPIAAVPAYMGQEFKNASPGMRFGMYLAIWTDRPDQEAQVKKRAEAQSREGQELRELLRRQGMDATIADLCGQKRLPGLWEKNDHAARKAWDAIKKLSQADKALMQALAQRQETLGGKARGFSLEAKATAPFVTGLGNEHPLENGFSFLWPYGLPYLPGSGVKGVVRRAAQELAEGLWGDTRGWSLEPGYEIEVKSGKERTRIQLSVLDVLFGREPPSGDSNAVRGALSFWDVIPLIAGDSLMVEVMTPHQSHYYQQKTERKSGNSTTPHDSGQPKPIFFLTVPPGSEFKFYVVCDTAHLKRLTAHKLDGAPDLLATSDGRPLWQQLLQTAFEHAFEWLGFGAKTALGYGAMTAKPDEEATNNTQQSVFRNVAPKTNETWKQATLEYKPNTQEVMATFQNQKTAPLRQKAAQEFLDQLGEERRNRLKKKQKLANVSVIVRKQGNHFELKGIAE</sequence>
<dbReference type="AlphaFoldDB" id="A0A2Z6DXE6"/>
<dbReference type="PANTHER" id="PTHR39965:SF1">
    <property type="entry name" value="CRISPR SYSTEM CMR SUBUNIT CMR6"/>
    <property type="match status" value="1"/>
</dbReference>
<name>A0A2Z6DXE6_HYDTE</name>
<protein>
    <submittedName>
        <fullName evidence="4">Type III-B CRISPR module RAMP protein Cmr6</fullName>
    </submittedName>
</protein>